<protein>
    <recommendedName>
        <fullName evidence="3">NACHT domain-containing protein</fullName>
    </recommendedName>
</protein>
<reference evidence="1" key="1">
    <citation type="submission" date="2022-09" db="EMBL/GenBank/DDBJ databases">
        <title>Fusarium specimens isolated from Avocado Roots.</title>
        <authorList>
            <person name="Stajich J."/>
            <person name="Roper C."/>
            <person name="Heimlech-Rivalta G."/>
        </authorList>
    </citation>
    <scope>NUCLEOTIDE SEQUENCE</scope>
    <source>
        <strain evidence="1">CF00136</strain>
    </source>
</reference>
<proteinExistence type="predicted"/>
<dbReference type="InterPro" id="IPR027417">
    <property type="entry name" value="P-loop_NTPase"/>
</dbReference>
<comment type="caution">
    <text evidence="1">The sequence shown here is derived from an EMBL/GenBank/DDBJ whole genome shotgun (WGS) entry which is preliminary data.</text>
</comment>
<name>A0A9W8RWR2_9HYPO</name>
<dbReference type="Gene3D" id="3.40.50.300">
    <property type="entry name" value="P-loop containing nucleotide triphosphate hydrolases"/>
    <property type="match status" value="1"/>
</dbReference>
<dbReference type="AlphaFoldDB" id="A0A9W8RWR2"/>
<evidence type="ECO:0000313" key="1">
    <source>
        <dbReference type="EMBL" id="KAJ4256066.1"/>
    </source>
</evidence>
<dbReference type="EMBL" id="JAOQAZ010000019">
    <property type="protein sequence ID" value="KAJ4256066.1"/>
    <property type="molecule type" value="Genomic_DNA"/>
</dbReference>
<dbReference type="OrthoDB" id="5099128at2759"/>
<organism evidence="1 2">
    <name type="scientific">Fusarium torreyae</name>
    <dbReference type="NCBI Taxonomy" id="1237075"/>
    <lineage>
        <taxon>Eukaryota</taxon>
        <taxon>Fungi</taxon>
        <taxon>Dikarya</taxon>
        <taxon>Ascomycota</taxon>
        <taxon>Pezizomycotina</taxon>
        <taxon>Sordariomycetes</taxon>
        <taxon>Hypocreomycetidae</taxon>
        <taxon>Hypocreales</taxon>
        <taxon>Nectriaceae</taxon>
        <taxon>Fusarium</taxon>
    </lineage>
</organism>
<accession>A0A9W8RWR2</accession>
<dbReference type="Proteomes" id="UP001152049">
    <property type="component" value="Unassembled WGS sequence"/>
</dbReference>
<dbReference type="PANTHER" id="PTHR10039:SF5">
    <property type="entry name" value="NACHT DOMAIN-CONTAINING PROTEIN"/>
    <property type="match status" value="1"/>
</dbReference>
<sequence>MKFISNRLPAKLESINCELNSELPLELASFFWAAGTTRQKSRQGLFRTILHTLLTKHPDAVQDVFPAKWDYLYPVALDMCRVEVKLALEKKRDPEPGNWYKRVLVNFKANDTHGRALGWGSTNFLPPLKHVLTNLASTRVLLLIDGLDEYDGSEDELDSLVALIHTWAQLPNIKLCVSTRPWTVFEASFGRGQVPSLRLQDLTSNDIELYVADSFNHSSLLSISQRANPHLVTDLRSSIVKKAEGVFLWVYLVVKSMVKGLRNDDELSVLRHRLEELPSDLNLLYRHMLQRVPKRYWSASFRLFSVMKACASPPKAPRLWYLRERGYDPLEEDFSEETKLARCYQLYLRLMTQCGGLLELRTDMLDRHLMTEDTSLDMAIDDDTDVILFGRKRSFREVYSIDSTVHYPHRTVHDFQYIADIEYLWKDRVPESRIDSVSWLATRMFIDMYEVAMRVKEAEDEYLSSALLYEWSEGLRTFIITLEYSPNRGVKSMLNKMIDDVEPGIFDPDGPRAPDEYTSLLGSGVEVRQSWLEWLLQFDCLAKMRSEAYPKVGGDLMDRRKASQDITAVLRWIDSI</sequence>
<gene>
    <name evidence="1" type="ORF">NW762_009140</name>
</gene>
<evidence type="ECO:0008006" key="3">
    <source>
        <dbReference type="Google" id="ProtNLM"/>
    </source>
</evidence>
<keyword evidence="2" id="KW-1185">Reference proteome</keyword>
<evidence type="ECO:0000313" key="2">
    <source>
        <dbReference type="Proteomes" id="UP001152049"/>
    </source>
</evidence>
<dbReference type="PANTHER" id="PTHR10039">
    <property type="entry name" value="AMELOGENIN"/>
    <property type="match status" value="1"/>
</dbReference>